<comment type="caution">
    <text evidence="1">The sequence shown here is derived from an EMBL/GenBank/DDBJ whole genome shotgun (WGS) entry which is preliminary data.</text>
</comment>
<dbReference type="RefSeq" id="WP_344780978.1">
    <property type="nucleotide sequence ID" value="NZ_BAAAZW010000002.1"/>
</dbReference>
<keyword evidence="2" id="KW-1185">Reference proteome</keyword>
<sequence length="101" mass="10826">MNALLAHIEQRAEAMPWLAAVRFDGQVITYGDLRERVGDYDPVTSRQGLSANAALSAALVSFLPDSVRALEPADQAAWISQSIIWLSRGLDDSSGPLSSAV</sequence>
<reference evidence="2" key="1">
    <citation type="journal article" date="2019" name="Int. J. Syst. Evol. Microbiol.">
        <title>The Global Catalogue of Microorganisms (GCM) 10K type strain sequencing project: providing services to taxonomists for standard genome sequencing and annotation.</title>
        <authorList>
            <consortium name="The Broad Institute Genomics Platform"/>
            <consortium name="The Broad Institute Genome Sequencing Center for Infectious Disease"/>
            <person name="Wu L."/>
            <person name="Ma J."/>
        </authorList>
    </citation>
    <scope>NUCLEOTIDE SEQUENCE [LARGE SCALE GENOMIC DNA]</scope>
    <source>
        <strain evidence="2">JCM 16923</strain>
    </source>
</reference>
<protein>
    <submittedName>
        <fullName evidence="1">Uncharacterized protein</fullName>
    </submittedName>
</protein>
<accession>A0ABP7NT66</accession>
<organism evidence="1 2">
    <name type="scientific">Gordonia caeni</name>
    <dbReference type="NCBI Taxonomy" id="1007097"/>
    <lineage>
        <taxon>Bacteria</taxon>
        <taxon>Bacillati</taxon>
        <taxon>Actinomycetota</taxon>
        <taxon>Actinomycetes</taxon>
        <taxon>Mycobacteriales</taxon>
        <taxon>Gordoniaceae</taxon>
        <taxon>Gordonia</taxon>
    </lineage>
</organism>
<dbReference type="EMBL" id="BAAAZW010000002">
    <property type="protein sequence ID" value="GAA3952846.1"/>
    <property type="molecule type" value="Genomic_DNA"/>
</dbReference>
<evidence type="ECO:0000313" key="1">
    <source>
        <dbReference type="EMBL" id="GAA3952846.1"/>
    </source>
</evidence>
<gene>
    <name evidence="1" type="ORF">GCM10022231_08710</name>
</gene>
<name>A0ABP7NT66_9ACTN</name>
<proteinExistence type="predicted"/>
<evidence type="ECO:0000313" key="2">
    <source>
        <dbReference type="Proteomes" id="UP001418444"/>
    </source>
</evidence>
<dbReference type="Proteomes" id="UP001418444">
    <property type="component" value="Unassembled WGS sequence"/>
</dbReference>